<evidence type="ECO:0000313" key="6">
    <source>
        <dbReference type="Proteomes" id="UP000186684"/>
    </source>
</evidence>
<gene>
    <name evidence="5" type="ORF">SAMN05421759_12312</name>
</gene>
<dbReference type="EMBL" id="FTOQ01000023">
    <property type="protein sequence ID" value="SIT15801.1"/>
    <property type="molecule type" value="Genomic_DNA"/>
</dbReference>
<dbReference type="SUPFAM" id="SSF48173">
    <property type="entry name" value="Cryptochrome/photolyase FAD-binding domain"/>
    <property type="match status" value="1"/>
</dbReference>
<reference evidence="6" key="1">
    <citation type="submission" date="2017-01" db="EMBL/GenBank/DDBJ databases">
        <authorList>
            <person name="Varghese N."/>
            <person name="Submissions S."/>
        </authorList>
    </citation>
    <scope>NUCLEOTIDE SEQUENCE [LARGE SCALE GENOMIC DNA]</scope>
    <source>
        <strain evidence="6">DSM 29430</strain>
    </source>
</reference>
<dbReference type="GO" id="GO:0003677">
    <property type="term" value="F:DNA binding"/>
    <property type="evidence" value="ECO:0007669"/>
    <property type="project" value="TreeGrafter"/>
</dbReference>
<dbReference type="OrthoDB" id="9772484at2"/>
<dbReference type="AlphaFoldDB" id="A0A1N7PYZ1"/>
<evidence type="ECO:0000313" key="5">
    <source>
        <dbReference type="EMBL" id="SIT15801.1"/>
    </source>
</evidence>
<dbReference type="GO" id="GO:0009416">
    <property type="term" value="P:response to light stimulus"/>
    <property type="evidence" value="ECO:0007669"/>
    <property type="project" value="TreeGrafter"/>
</dbReference>
<dbReference type="STRING" id="633194.SAMN05421759_12312"/>
<keyword evidence="5" id="KW-0456">Lyase</keyword>
<dbReference type="Pfam" id="PF03441">
    <property type="entry name" value="FAD_binding_7"/>
    <property type="match status" value="1"/>
</dbReference>
<protein>
    <submittedName>
        <fullName evidence="5">Deoxyribodipyrimidine photo-lyase</fullName>
    </submittedName>
</protein>
<dbReference type="RefSeq" id="WP_076450961.1">
    <property type="nucleotide sequence ID" value="NZ_FTOQ01000023.1"/>
</dbReference>
<dbReference type="InterPro" id="IPR002081">
    <property type="entry name" value="Cryptochrome/DNA_photolyase_1"/>
</dbReference>
<feature type="binding site" evidence="3">
    <location>
        <position position="32"/>
    </location>
    <ligand>
        <name>FAD</name>
        <dbReference type="ChEBI" id="CHEBI:57692"/>
    </ligand>
</feature>
<feature type="binding site" evidence="3">
    <location>
        <begin position="185"/>
        <end position="187"/>
    </location>
    <ligand>
        <name>FAD</name>
        <dbReference type="ChEBI" id="CHEBI:57692"/>
    </ligand>
</feature>
<evidence type="ECO:0000256" key="3">
    <source>
        <dbReference type="PIRSR" id="PIRSR602081-1"/>
    </source>
</evidence>
<comment type="cofactor">
    <cofactor evidence="3">
        <name>FAD</name>
        <dbReference type="ChEBI" id="CHEBI:57692"/>
    </cofactor>
    <text evidence="3">Binds 1 FAD per subunit.</text>
</comment>
<dbReference type="Proteomes" id="UP000186684">
    <property type="component" value="Unassembled WGS sequence"/>
</dbReference>
<sequence length="406" mass="45466">MSTDRALDTFPPSREAALARLEAFVPKAARDYTTRRNYDLGPGAHDNVSMLSAYLRHRVLTEQEVLDAVLAEHSRSAAEKFIQEVFWRTYFKGWLEMRPPVWGGYRSELAFAWDQVQTQSGLRRAWEDACTGQTGIDCFDAWARELVETGYLHNHARMWFASIWIFTLNLPWALGADFFLRHLCDGDPASNTLGWRWVAGLQTPSKTYQARASNIRKYTDERFHPKWQLASDCPPVRGAENPPRMEAPAGDSFDPSKKTAFLLHDDDLSPGWLLDRGLTPLATATLDVTGRLSILQPADDVGAFKSALMADCLARHDGRLGQVTEGMSEAQAIADWAREVGAEQIVTSYAPVGPVADLLHEVAGLPVLRPLRPYDRRAWPHATAGFFKFKDKIPALLGEMRGLRAA</sequence>
<accession>A0A1N7PYZ1</accession>
<evidence type="ECO:0000256" key="1">
    <source>
        <dbReference type="ARBA" id="ARBA00022630"/>
    </source>
</evidence>
<keyword evidence="2 3" id="KW-0274">FAD</keyword>
<dbReference type="Gene3D" id="1.10.579.10">
    <property type="entry name" value="DNA Cyclobutane Dipyrimidine Photolyase, subunit A, domain 3"/>
    <property type="match status" value="1"/>
</dbReference>
<evidence type="ECO:0000259" key="4">
    <source>
        <dbReference type="Pfam" id="PF03441"/>
    </source>
</evidence>
<dbReference type="InterPro" id="IPR005101">
    <property type="entry name" value="Cryptochr/Photolyase_FAD-bd"/>
</dbReference>
<dbReference type="PANTHER" id="PTHR11455:SF9">
    <property type="entry name" value="CRYPTOCHROME CIRCADIAN CLOCK 5 ISOFORM X1"/>
    <property type="match status" value="1"/>
</dbReference>
<dbReference type="PANTHER" id="PTHR11455">
    <property type="entry name" value="CRYPTOCHROME"/>
    <property type="match status" value="1"/>
</dbReference>
<dbReference type="Gene3D" id="1.25.40.80">
    <property type="match status" value="1"/>
</dbReference>
<keyword evidence="6" id="KW-1185">Reference proteome</keyword>
<feature type="binding site" evidence="3">
    <location>
        <position position="81"/>
    </location>
    <ligand>
        <name>FAD</name>
        <dbReference type="ChEBI" id="CHEBI:57692"/>
    </ligand>
</feature>
<feature type="domain" description="Cryptochrome/DNA photolyase FAD-binding" evidence="4">
    <location>
        <begin position="81"/>
        <end position="215"/>
    </location>
</feature>
<dbReference type="GO" id="GO:0071949">
    <property type="term" value="F:FAD binding"/>
    <property type="evidence" value="ECO:0007669"/>
    <property type="project" value="TreeGrafter"/>
</dbReference>
<dbReference type="GO" id="GO:0003904">
    <property type="term" value="F:deoxyribodipyrimidine photo-lyase activity"/>
    <property type="evidence" value="ECO:0007669"/>
    <property type="project" value="TreeGrafter"/>
</dbReference>
<name>A0A1N7PYZ1_9RHOB</name>
<proteinExistence type="predicted"/>
<organism evidence="5 6">
    <name type="scientific">Roseivivax lentus</name>
    <dbReference type="NCBI Taxonomy" id="633194"/>
    <lineage>
        <taxon>Bacteria</taxon>
        <taxon>Pseudomonadati</taxon>
        <taxon>Pseudomonadota</taxon>
        <taxon>Alphaproteobacteria</taxon>
        <taxon>Rhodobacterales</taxon>
        <taxon>Roseobacteraceae</taxon>
        <taxon>Roseivivax</taxon>
    </lineage>
</organism>
<feature type="binding site" evidence="3">
    <location>
        <begin position="84"/>
        <end position="91"/>
    </location>
    <ligand>
        <name>FAD</name>
        <dbReference type="ChEBI" id="CHEBI:57692"/>
    </ligand>
</feature>
<evidence type="ECO:0000256" key="2">
    <source>
        <dbReference type="ARBA" id="ARBA00022827"/>
    </source>
</evidence>
<dbReference type="InterPro" id="IPR036134">
    <property type="entry name" value="Crypto/Photolyase_FAD-like_sf"/>
</dbReference>
<keyword evidence="1 3" id="KW-0285">Flavoprotein</keyword>